<name>T1CZ25_9HELI</name>
<proteinExistence type="predicted"/>
<evidence type="ECO:0000313" key="2">
    <source>
        <dbReference type="Proteomes" id="UP000018143"/>
    </source>
</evidence>
<dbReference type="eggNOG" id="ENOG502Z85M">
    <property type="taxonomic scope" value="Bacteria"/>
</dbReference>
<reference evidence="1 2" key="1">
    <citation type="journal article" date="2013" name="Genome Announc.">
        <title>Draft Genome Sequence of Helicobacter fennelliae Strain MRY12-0050, Isolated from a Bacteremia Patient.</title>
        <authorList>
            <person name="Rimbara E."/>
            <person name="Matsui M."/>
            <person name="Mori S."/>
            <person name="Suzuki S."/>
            <person name="Suzuki M."/>
            <person name="Kim H."/>
            <person name="Sekizuka T."/>
            <person name="Kuroda M."/>
            <person name="Shibayama K."/>
        </authorList>
    </citation>
    <scope>NUCLEOTIDE SEQUENCE [LARGE SCALE GENOMIC DNA]</scope>
    <source>
        <strain evidence="1 2">MRY12-0050</strain>
    </source>
</reference>
<keyword evidence="2" id="KW-1185">Reference proteome</keyword>
<dbReference type="AlphaFoldDB" id="T1CZ25"/>
<accession>T1CZ25</accession>
<comment type="caution">
    <text evidence="1">The sequence shown here is derived from an EMBL/GenBank/DDBJ whole genome shotgun (WGS) entry which is preliminary data.</text>
</comment>
<sequence length="298" mass="33915">MGCEFACVLSHLDYNVEFNKRGITMDKMLGFGVAGNFANHLEQAGEACDFAQIEGEEENAPKGLFPFYIPHNEGFLGRFCYDNHKIILPKNQSFNIQAEPEVGLECEIIYQDNHIKSIQPKFFMAFNDVSIRNDKNAKKLSQKKNFSSGSKAIGQKIALDVFDVGGICDRYSIASFVESQGVMESYGEKSELVTYSYFYTKLLDWIARKLNTQEDCGVLENLWHFIQEARYPSKAIFAVGATRYTPKNEHRFLKNGDKVAIIVYNHTKYTFDDIQEIAKHRKNGLADMSVIYQDVVQG</sequence>
<organism evidence="1 2">
    <name type="scientific">Helicobacter fennelliae MRY12-0050</name>
    <dbReference type="NCBI Taxonomy" id="1325130"/>
    <lineage>
        <taxon>Bacteria</taxon>
        <taxon>Pseudomonadati</taxon>
        <taxon>Campylobacterota</taxon>
        <taxon>Epsilonproteobacteria</taxon>
        <taxon>Campylobacterales</taxon>
        <taxon>Helicobacteraceae</taxon>
        <taxon>Helicobacter</taxon>
    </lineage>
</organism>
<protein>
    <submittedName>
        <fullName evidence="1">Uncharacterized protein</fullName>
    </submittedName>
</protein>
<dbReference type="Proteomes" id="UP000018143">
    <property type="component" value="Unassembled WGS sequence"/>
</dbReference>
<dbReference type="EMBL" id="BASD01000004">
    <property type="protein sequence ID" value="GAD18206.1"/>
    <property type="molecule type" value="Genomic_DNA"/>
</dbReference>
<dbReference type="STRING" id="1325130.HFN_1804"/>
<dbReference type="InterPro" id="IPR043776">
    <property type="entry name" value="DUF5718"/>
</dbReference>
<evidence type="ECO:0000313" key="1">
    <source>
        <dbReference type="EMBL" id="GAD18206.1"/>
    </source>
</evidence>
<gene>
    <name evidence="1" type="ORF">HFN_1804</name>
</gene>
<dbReference type="Pfam" id="PF18985">
    <property type="entry name" value="DUF5718"/>
    <property type="match status" value="1"/>
</dbReference>